<evidence type="ECO:0000256" key="10">
    <source>
        <dbReference type="SAM" id="SignalP"/>
    </source>
</evidence>
<dbReference type="GO" id="GO:0098797">
    <property type="term" value="C:plasma membrane protein complex"/>
    <property type="evidence" value="ECO:0007669"/>
    <property type="project" value="TreeGrafter"/>
</dbReference>
<dbReference type="InterPro" id="IPR051045">
    <property type="entry name" value="TonB-dependent_transducer"/>
</dbReference>
<keyword evidence="6" id="KW-0812">Transmembrane</keyword>
<comment type="subcellular location">
    <subcellularLocation>
        <location evidence="1">Cell inner membrane</location>
        <topology evidence="1">Single-pass membrane protein</topology>
        <orientation evidence="1">Periplasmic side</orientation>
    </subcellularLocation>
</comment>
<feature type="domain" description="TonB C-terminal" evidence="11">
    <location>
        <begin position="164"/>
        <end position="258"/>
    </location>
</feature>
<dbReference type="Pfam" id="PF03544">
    <property type="entry name" value="TonB_C"/>
    <property type="match status" value="1"/>
</dbReference>
<keyword evidence="10" id="KW-0732">Signal</keyword>
<dbReference type="NCBIfam" id="TIGR01352">
    <property type="entry name" value="tonB_Cterm"/>
    <property type="match status" value="1"/>
</dbReference>
<keyword evidence="5" id="KW-0997">Cell inner membrane</keyword>
<dbReference type="OrthoDB" id="822261at2"/>
<keyword evidence="7" id="KW-0653">Protein transport</keyword>
<evidence type="ECO:0000313" key="12">
    <source>
        <dbReference type="EMBL" id="TXE04047.1"/>
    </source>
</evidence>
<comment type="similarity">
    <text evidence="2">Belongs to the TonB family.</text>
</comment>
<dbReference type="GO" id="GO:0031992">
    <property type="term" value="F:energy transducer activity"/>
    <property type="evidence" value="ECO:0007669"/>
    <property type="project" value="TreeGrafter"/>
</dbReference>
<organism evidence="12 13">
    <name type="scientific">Algoriphagus aquimarinus</name>
    <dbReference type="NCBI Taxonomy" id="237018"/>
    <lineage>
        <taxon>Bacteria</taxon>
        <taxon>Pseudomonadati</taxon>
        <taxon>Bacteroidota</taxon>
        <taxon>Cytophagia</taxon>
        <taxon>Cytophagales</taxon>
        <taxon>Cyclobacteriaceae</taxon>
        <taxon>Algoriphagus</taxon>
    </lineage>
</organism>
<proteinExistence type="inferred from homology"/>
<evidence type="ECO:0000256" key="2">
    <source>
        <dbReference type="ARBA" id="ARBA00006555"/>
    </source>
</evidence>
<evidence type="ECO:0000256" key="1">
    <source>
        <dbReference type="ARBA" id="ARBA00004383"/>
    </source>
</evidence>
<keyword evidence="4" id="KW-1003">Cell membrane</keyword>
<evidence type="ECO:0000256" key="9">
    <source>
        <dbReference type="ARBA" id="ARBA00023136"/>
    </source>
</evidence>
<dbReference type="PROSITE" id="PS52015">
    <property type="entry name" value="TONB_CTD"/>
    <property type="match status" value="1"/>
</dbReference>
<gene>
    <name evidence="12" type="ORF">ESV85_19350</name>
</gene>
<dbReference type="PANTHER" id="PTHR33446">
    <property type="entry name" value="PROTEIN TONB-RELATED"/>
    <property type="match status" value="1"/>
</dbReference>
<comment type="caution">
    <text evidence="12">The sequence shown here is derived from an EMBL/GenBank/DDBJ whole genome shotgun (WGS) entry which is preliminary data.</text>
</comment>
<name>A0A5C7ABH1_9BACT</name>
<feature type="signal peptide" evidence="10">
    <location>
        <begin position="1"/>
        <end position="19"/>
    </location>
</feature>
<evidence type="ECO:0000256" key="5">
    <source>
        <dbReference type="ARBA" id="ARBA00022519"/>
    </source>
</evidence>
<dbReference type="GO" id="GO:0055085">
    <property type="term" value="P:transmembrane transport"/>
    <property type="evidence" value="ECO:0007669"/>
    <property type="project" value="InterPro"/>
</dbReference>
<evidence type="ECO:0000313" key="13">
    <source>
        <dbReference type="Proteomes" id="UP000321935"/>
    </source>
</evidence>
<evidence type="ECO:0000256" key="4">
    <source>
        <dbReference type="ARBA" id="ARBA00022475"/>
    </source>
</evidence>
<evidence type="ECO:0000256" key="6">
    <source>
        <dbReference type="ARBA" id="ARBA00022692"/>
    </source>
</evidence>
<dbReference type="PANTHER" id="PTHR33446:SF2">
    <property type="entry name" value="PROTEIN TONB"/>
    <property type="match status" value="1"/>
</dbReference>
<evidence type="ECO:0000259" key="11">
    <source>
        <dbReference type="PROSITE" id="PS52015"/>
    </source>
</evidence>
<keyword evidence="9" id="KW-0472">Membrane</keyword>
<evidence type="ECO:0000256" key="3">
    <source>
        <dbReference type="ARBA" id="ARBA00022448"/>
    </source>
</evidence>
<keyword evidence="3" id="KW-0813">Transport</keyword>
<accession>A0A5C7ABH1</accession>
<dbReference type="RefSeq" id="WP_146920551.1">
    <property type="nucleotide sequence ID" value="NZ_VORW01000022.1"/>
</dbReference>
<protein>
    <submittedName>
        <fullName evidence="12">Energy transducer TonB</fullName>
    </submittedName>
</protein>
<dbReference type="SUPFAM" id="SSF74653">
    <property type="entry name" value="TolA/TonB C-terminal domain"/>
    <property type="match status" value="1"/>
</dbReference>
<keyword evidence="8" id="KW-1133">Transmembrane helix</keyword>
<evidence type="ECO:0000256" key="8">
    <source>
        <dbReference type="ARBA" id="ARBA00022989"/>
    </source>
</evidence>
<dbReference type="Proteomes" id="UP000321935">
    <property type="component" value="Unassembled WGS sequence"/>
</dbReference>
<dbReference type="InterPro" id="IPR006260">
    <property type="entry name" value="TonB/TolA_C"/>
</dbReference>
<dbReference type="InterPro" id="IPR037682">
    <property type="entry name" value="TonB_C"/>
</dbReference>
<dbReference type="EMBL" id="VORW01000022">
    <property type="protein sequence ID" value="TXE04047.1"/>
    <property type="molecule type" value="Genomic_DNA"/>
</dbReference>
<dbReference type="Gene3D" id="3.30.1150.10">
    <property type="match status" value="1"/>
</dbReference>
<reference evidence="12 13" key="1">
    <citation type="submission" date="2019-08" db="EMBL/GenBank/DDBJ databases">
        <title>Genomes sequence of Algoriphagus aquimarinus ACAM450.</title>
        <authorList>
            <person name="Bowman J.P."/>
        </authorList>
    </citation>
    <scope>NUCLEOTIDE SEQUENCE [LARGE SCALE GENOMIC DNA]</scope>
    <source>
        <strain evidence="12 13">ACAM 450</strain>
    </source>
</reference>
<dbReference type="GO" id="GO:0015031">
    <property type="term" value="P:protein transport"/>
    <property type="evidence" value="ECO:0007669"/>
    <property type="project" value="UniProtKB-KW"/>
</dbReference>
<sequence length="258" mass="29174">MVFKCKVLISLFFFTSIVAQCLIAQERVIIKLDGGMTPVLNENFGTHKYNQIITTGKDSSSISKIYDLKNRLISQTKEKYNEELGYNEAIISSYDTLQNLISSEIKNVDNGSFVRVYLDEEKVVTRLEFTKGESNGENYKLYMGKSETPIAIGPTNPMDPSPSFEQEEFFKFLSQTLQYPSQARSERETGTAIVAIEVNKNGEVISYHCENEDSIHPSLSKEAIRVIKKFDPQFNPAYGIFGEPVAGTFKIPIRFKLS</sequence>
<evidence type="ECO:0000256" key="7">
    <source>
        <dbReference type="ARBA" id="ARBA00022927"/>
    </source>
</evidence>
<feature type="chain" id="PRO_5022905632" evidence="10">
    <location>
        <begin position="20"/>
        <end position="258"/>
    </location>
</feature>
<dbReference type="AlphaFoldDB" id="A0A5C7ABH1"/>